<dbReference type="InterPro" id="IPR011009">
    <property type="entry name" value="Kinase-like_dom_sf"/>
</dbReference>
<dbReference type="GO" id="GO:0005743">
    <property type="term" value="C:mitochondrial inner membrane"/>
    <property type="evidence" value="ECO:0007669"/>
    <property type="project" value="UniProtKB-SubCell"/>
</dbReference>
<keyword evidence="10 20" id="KW-0418">Kinase</keyword>
<evidence type="ECO:0000256" key="8">
    <source>
        <dbReference type="ARBA" id="ARBA00022723"/>
    </source>
</evidence>
<accession>A0A482VUA5</accession>
<evidence type="ECO:0000313" key="21">
    <source>
        <dbReference type="Proteomes" id="UP000292052"/>
    </source>
</evidence>
<dbReference type="GO" id="GO:0046872">
    <property type="term" value="F:metal ion binding"/>
    <property type="evidence" value="ECO:0007669"/>
    <property type="project" value="UniProtKB-KW"/>
</dbReference>
<evidence type="ECO:0000259" key="19">
    <source>
        <dbReference type="PROSITE" id="PS50011"/>
    </source>
</evidence>
<dbReference type="Pfam" id="PF00069">
    <property type="entry name" value="Pkinase"/>
    <property type="match status" value="1"/>
</dbReference>
<dbReference type="GO" id="GO:0042981">
    <property type="term" value="P:regulation of apoptotic process"/>
    <property type="evidence" value="ECO:0007669"/>
    <property type="project" value="TreeGrafter"/>
</dbReference>
<protein>
    <recommendedName>
        <fullName evidence="5">non-specific serine/threonine protein kinase</fullName>
        <ecNumber evidence="5">2.7.11.1</ecNumber>
    </recommendedName>
</protein>
<dbReference type="Gene3D" id="3.30.200.20">
    <property type="entry name" value="Phosphorylase Kinase, domain 1"/>
    <property type="match status" value="1"/>
</dbReference>
<comment type="catalytic activity">
    <reaction evidence="18">
        <text>L-seryl-[protein] + ATP = O-phospho-L-seryl-[protein] + ADP + H(+)</text>
        <dbReference type="Rhea" id="RHEA:17989"/>
        <dbReference type="Rhea" id="RHEA-COMP:9863"/>
        <dbReference type="Rhea" id="RHEA-COMP:11604"/>
        <dbReference type="ChEBI" id="CHEBI:15378"/>
        <dbReference type="ChEBI" id="CHEBI:29999"/>
        <dbReference type="ChEBI" id="CHEBI:30616"/>
        <dbReference type="ChEBI" id="CHEBI:83421"/>
        <dbReference type="ChEBI" id="CHEBI:456216"/>
        <dbReference type="EC" id="2.7.11.1"/>
    </reaction>
</comment>
<evidence type="ECO:0000256" key="16">
    <source>
        <dbReference type="ARBA" id="ARBA00023128"/>
    </source>
</evidence>
<dbReference type="SUPFAM" id="SSF56112">
    <property type="entry name" value="Protein kinase-like (PK-like)"/>
    <property type="match status" value="1"/>
</dbReference>
<dbReference type="Proteomes" id="UP000292052">
    <property type="component" value="Unassembled WGS sequence"/>
</dbReference>
<evidence type="ECO:0000256" key="10">
    <source>
        <dbReference type="ARBA" id="ARBA00022777"/>
    </source>
</evidence>
<dbReference type="PROSITE" id="PS50011">
    <property type="entry name" value="PROTEIN_KINASE_DOM"/>
    <property type="match status" value="1"/>
</dbReference>
<evidence type="ECO:0000256" key="6">
    <source>
        <dbReference type="ARBA" id="ARBA00022527"/>
    </source>
</evidence>
<dbReference type="InterPro" id="IPR051511">
    <property type="entry name" value="MitoQC_Scaffold_Kinases"/>
</dbReference>
<dbReference type="GO" id="GO:0005524">
    <property type="term" value="F:ATP binding"/>
    <property type="evidence" value="ECO:0007669"/>
    <property type="project" value="UniProtKB-KW"/>
</dbReference>
<keyword evidence="11" id="KW-1000">Mitochondrion outer membrane</keyword>
<evidence type="ECO:0000256" key="9">
    <source>
        <dbReference type="ARBA" id="ARBA00022741"/>
    </source>
</evidence>
<keyword evidence="7" id="KW-0808">Transferase</keyword>
<dbReference type="PROSITE" id="PS00108">
    <property type="entry name" value="PROTEIN_KINASE_ST"/>
    <property type="match status" value="1"/>
</dbReference>
<dbReference type="STRING" id="1661398.A0A482VUA5"/>
<evidence type="ECO:0000256" key="14">
    <source>
        <dbReference type="ARBA" id="ARBA00022842"/>
    </source>
</evidence>
<keyword evidence="6" id="KW-0723">Serine/threonine-protein kinase</keyword>
<dbReference type="GO" id="GO:0005829">
    <property type="term" value="C:cytosol"/>
    <property type="evidence" value="ECO:0007669"/>
    <property type="project" value="UniProtKB-SubCell"/>
</dbReference>
<keyword evidence="12" id="KW-0999">Mitochondrion inner membrane</keyword>
<organism evidence="20 21">
    <name type="scientific">Asbolus verrucosus</name>
    <name type="common">Desert ironclad beetle</name>
    <dbReference type="NCBI Taxonomy" id="1661398"/>
    <lineage>
        <taxon>Eukaryota</taxon>
        <taxon>Metazoa</taxon>
        <taxon>Ecdysozoa</taxon>
        <taxon>Arthropoda</taxon>
        <taxon>Hexapoda</taxon>
        <taxon>Insecta</taxon>
        <taxon>Pterygota</taxon>
        <taxon>Neoptera</taxon>
        <taxon>Endopterygota</taxon>
        <taxon>Coleoptera</taxon>
        <taxon>Polyphaga</taxon>
        <taxon>Cucujiformia</taxon>
        <taxon>Tenebrionidae</taxon>
        <taxon>Pimeliinae</taxon>
        <taxon>Asbolus</taxon>
    </lineage>
</organism>
<evidence type="ECO:0000256" key="15">
    <source>
        <dbReference type="ARBA" id="ARBA00022946"/>
    </source>
</evidence>
<evidence type="ECO:0000256" key="18">
    <source>
        <dbReference type="ARBA" id="ARBA00048679"/>
    </source>
</evidence>
<sequence length="572" mass="64111">MSVRAVGIRLFKHGRSLVQQICKRDLNTTIGDKINAVSQATAAPPPLPKTQAVPRNFALRNVGVQLGLQARRILIDNVLNRVTNSLSAELRKKATRRILFGDSGPFFALVGVSLASGTGILTKEEELEGVCWEIREAVSKIKWHYHDIDESRFEDEPMSLKDLSLGKPIAKGANGVVYSAQVKEDDVGDTKHPFALKMMFNYDIQSNSMEILKAMYRETVPARLYFNNHDVNDWEVELSNRRKQLPPHPNIVAIFSVFTDHIEEFEDSKDLCPAALPKRLHPDGEGRNMSLFLLMKRYDCNLQNFLSTTPSIRTSLLLLSQLLEGVAHLTAHGIAHRDLKSDNLLLDTTEPDSPILVISDFGCCLADKNSGLLLPYTSYETDKGGNTALMAPEIINQKPGTFSVLNYTKADLWATGAIAYEIFGCPNPFYGSKRLKNVNYKEQELPPLPQEVPSVIQLLIGNFLKRNPNKRLHPEVAANVCQLFLWAPSAWLKQGIKMPSSAEILQWLLSLTTKVLCEGKINNKSFGRSDMNVGRRTYPEYLLISSFLCRAKLSNIRSALSWIQENTAEIDY</sequence>
<evidence type="ECO:0000256" key="13">
    <source>
        <dbReference type="ARBA" id="ARBA00022840"/>
    </source>
</evidence>
<gene>
    <name evidence="20" type="ORF">BDFB_007225</name>
</gene>
<evidence type="ECO:0000313" key="20">
    <source>
        <dbReference type="EMBL" id="RZC35857.1"/>
    </source>
</evidence>
<name>A0A482VUA5_ASBVE</name>
<keyword evidence="9" id="KW-0547">Nucleotide-binding</keyword>
<evidence type="ECO:0000256" key="7">
    <source>
        <dbReference type="ARBA" id="ARBA00022679"/>
    </source>
</evidence>
<proteinExistence type="predicted"/>
<dbReference type="Gene3D" id="1.10.510.10">
    <property type="entry name" value="Transferase(Phosphotransferase) domain 1"/>
    <property type="match status" value="1"/>
</dbReference>
<dbReference type="InterPro" id="IPR000719">
    <property type="entry name" value="Prot_kinase_dom"/>
</dbReference>
<evidence type="ECO:0000256" key="12">
    <source>
        <dbReference type="ARBA" id="ARBA00022792"/>
    </source>
</evidence>
<keyword evidence="13" id="KW-0067">ATP-binding</keyword>
<keyword evidence="15" id="KW-0809">Transit peptide</keyword>
<dbReference type="PANTHER" id="PTHR22972:SF7">
    <property type="entry name" value="SERINE_THREONINE-PROTEIN KINASE PINK1, MITOCHONDRIAL"/>
    <property type="match status" value="1"/>
</dbReference>
<dbReference type="GO" id="GO:0004674">
    <property type="term" value="F:protein serine/threonine kinase activity"/>
    <property type="evidence" value="ECO:0007669"/>
    <property type="project" value="UniProtKB-KW"/>
</dbReference>
<dbReference type="PANTHER" id="PTHR22972">
    <property type="entry name" value="SERINE/THREONINE PROTEIN KINASE"/>
    <property type="match status" value="1"/>
</dbReference>
<evidence type="ECO:0000256" key="3">
    <source>
        <dbReference type="ARBA" id="ARBA00004514"/>
    </source>
</evidence>
<evidence type="ECO:0000256" key="17">
    <source>
        <dbReference type="ARBA" id="ARBA00047899"/>
    </source>
</evidence>
<dbReference type="InterPro" id="IPR008271">
    <property type="entry name" value="Ser/Thr_kinase_AS"/>
</dbReference>
<dbReference type="EC" id="2.7.11.1" evidence="5"/>
<keyword evidence="21" id="KW-1185">Reference proteome</keyword>
<evidence type="ECO:0000256" key="2">
    <source>
        <dbReference type="ARBA" id="ARBA00004434"/>
    </source>
</evidence>
<comment type="cofactor">
    <cofactor evidence="1">
        <name>Mg(2+)</name>
        <dbReference type="ChEBI" id="CHEBI:18420"/>
    </cofactor>
</comment>
<comment type="caution">
    <text evidence="20">The sequence shown here is derived from an EMBL/GenBank/DDBJ whole genome shotgun (WGS) entry which is preliminary data.</text>
</comment>
<comment type="subcellular location">
    <subcellularLocation>
        <location evidence="3">Cytoplasm</location>
        <location evidence="3">Cytosol</location>
    </subcellularLocation>
    <subcellularLocation>
        <location evidence="2">Mitochondrion inner membrane</location>
        <topology evidence="2">Single-pass membrane protein</topology>
    </subcellularLocation>
    <subcellularLocation>
        <location evidence="4">Mitochondrion outer membrane</location>
        <topology evidence="4">Single-pass membrane protein</topology>
    </subcellularLocation>
</comment>
<dbReference type="OrthoDB" id="1405469at2759"/>
<keyword evidence="14" id="KW-0460">Magnesium</keyword>
<dbReference type="AlphaFoldDB" id="A0A482VUA5"/>
<dbReference type="GO" id="GO:0090141">
    <property type="term" value="P:positive regulation of mitochondrial fission"/>
    <property type="evidence" value="ECO:0007669"/>
    <property type="project" value="TreeGrafter"/>
</dbReference>
<evidence type="ECO:0000256" key="11">
    <source>
        <dbReference type="ARBA" id="ARBA00022787"/>
    </source>
</evidence>
<keyword evidence="12" id="KW-0472">Membrane</keyword>
<evidence type="ECO:0000256" key="1">
    <source>
        <dbReference type="ARBA" id="ARBA00001946"/>
    </source>
</evidence>
<reference evidence="20 21" key="1">
    <citation type="submission" date="2017-03" db="EMBL/GenBank/DDBJ databases">
        <title>Genome of the blue death feigning beetle - Asbolus verrucosus.</title>
        <authorList>
            <person name="Rider S.D."/>
        </authorList>
    </citation>
    <scope>NUCLEOTIDE SEQUENCE [LARGE SCALE GENOMIC DNA]</scope>
    <source>
        <strain evidence="20">Butters</strain>
        <tissue evidence="20">Head and leg muscle</tissue>
    </source>
</reference>
<dbReference type="GO" id="GO:0000422">
    <property type="term" value="P:autophagy of mitochondrion"/>
    <property type="evidence" value="ECO:0007669"/>
    <property type="project" value="TreeGrafter"/>
</dbReference>
<keyword evidence="16" id="KW-0496">Mitochondrion</keyword>
<evidence type="ECO:0000256" key="4">
    <source>
        <dbReference type="ARBA" id="ARBA00004572"/>
    </source>
</evidence>
<evidence type="ECO:0000256" key="5">
    <source>
        <dbReference type="ARBA" id="ARBA00012513"/>
    </source>
</evidence>
<dbReference type="EMBL" id="QDEB01067256">
    <property type="protein sequence ID" value="RZC35857.1"/>
    <property type="molecule type" value="Genomic_DNA"/>
</dbReference>
<comment type="catalytic activity">
    <reaction evidence="17">
        <text>L-threonyl-[protein] + ATP = O-phospho-L-threonyl-[protein] + ADP + H(+)</text>
        <dbReference type="Rhea" id="RHEA:46608"/>
        <dbReference type="Rhea" id="RHEA-COMP:11060"/>
        <dbReference type="Rhea" id="RHEA-COMP:11605"/>
        <dbReference type="ChEBI" id="CHEBI:15378"/>
        <dbReference type="ChEBI" id="CHEBI:30013"/>
        <dbReference type="ChEBI" id="CHEBI:30616"/>
        <dbReference type="ChEBI" id="CHEBI:61977"/>
        <dbReference type="ChEBI" id="CHEBI:456216"/>
        <dbReference type="EC" id="2.7.11.1"/>
    </reaction>
</comment>
<dbReference type="GO" id="GO:0005741">
    <property type="term" value="C:mitochondrial outer membrane"/>
    <property type="evidence" value="ECO:0007669"/>
    <property type="project" value="UniProtKB-SubCell"/>
</dbReference>
<keyword evidence="8" id="KW-0479">Metal-binding</keyword>
<dbReference type="SMART" id="SM00220">
    <property type="entry name" value="S_TKc"/>
    <property type="match status" value="1"/>
</dbReference>
<feature type="domain" description="Protein kinase" evidence="19">
    <location>
        <begin position="163"/>
        <end position="485"/>
    </location>
</feature>